<dbReference type="Proteomes" id="UP000256661">
    <property type="component" value="Unassembled WGS sequence"/>
</dbReference>
<proteinExistence type="predicted"/>
<organism evidence="1 2">
    <name type="scientific">Thermomonospora umbrina</name>
    <dbReference type="NCBI Taxonomy" id="111806"/>
    <lineage>
        <taxon>Bacteria</taxon>
        <taxon>Bacillati</taxon>
        <taxon>Actinomycetota</taxon>
        <taxon>Actinomycetes</taxon>
        <taxon>Streptosporangiales</taxon>
        <taxon>Thermomonosporaceae</taxon>
        <taxon>Thermomonospora</taxon>
    </lineage>
</organism>
<sequence>MPAVPLTAAAPGRRYAAARDALDLVRGGADPDPTATPSPW</sequence>
<accession>A0A3D9ST39</accession>
<evidence type="ECO:0000313" key="2">
    <source>
        <dbReference type="Proteomes" id="UP000256661"/>
    </source>
</evidence>
<comment type="caution">
    <text evidence="1">The sequence shown here is derived from an EMBL/GenBank/DDBJ whole genome shotgun (WGS) entry which is preliminary data.</text>
</comment>
<dbReference type="AlphaFoldDB" id="A0A3D9ST39"/>
<gene>
    <name evidence="1" type="ORF">DFJ69_3124</name>
</gene>
<keyword evidence="2" id="KW-1185">Reference proteome</keyword>
<protein>
    <submittedName>
        <fullName evidence="1">Uncharacterized protein</fullName>
    </submittedName>
</protein>
<name>A0A3D9ST39_9ACTN</name>
<evidence type="ECO:0000313" key="1">
    <source>
        <dbReference type="EMBL" id="REE97650.1"/>
    </source>
</evidence>
<dbReference type="RefSeq" id="WP_281275852.1">
    <property type="nucleotide sequence ID" value="NZ_QTTT01000001.1"/>
</dbReference>
<dbReference type="EMBL" id="QTTT01000001">
    <property type="protein sequence ID" value="REE97650.1"/>
    <property type="molecule type" value="Genomic_DNA"/>
</dbReference>
<reference evidence="1 2" key="1">
    <citation type="submission" date="2018-08" db="EMBL/GenBank/DDBJ databases">
        <title>Sequencing the genomes of 1000 actinobacteria strains.</title>
        <authorList>
            <person name="Klenk H.-P."/>
        </authorList>
    </citation>
    <scope>NUCLEOTIDE SEQUENCE [LARGE SCALE GENOMIC DNA]</scope>
    <source>
        <strain evidence="1 2">DSM 43927</strain>
    </source>
</reference>